<evidence type="ECO:0000313" key="3">
    <source>
        <dbReference type="EMBL" id="KAB5607404.1"/>
    </source>
</evidence>
<feature type="transmembrane region" description="Helical" evidence="1">
    <location>
        <begin position="183"/>
        <end position="200"/>
    </location>
</feature>
<feature type="transmembrane region" description="Helical" evidence="1">
    <location>
        <begin position="70"/>
        <end position="87"/>
    </location>
</feature>
<accession>A0A5N5RJD1</accession>
<comment type="caution">
    <text evidence="3">The sequence shown here is derived from an EMBL/GenBank/DDBJ whole genome shotgun (WGS) entry which is preliminary data.</text>
</comment>
<dbReference type="AlphaFoldDB" id="A0A5N5RJD1"/>
<feature type="transmembrane region" description="Helical" evidence="1">
    <location>
        <begin position="333"/>
        <end position="355"/>
    </location>
</feature>
<feature type="domain" description="Acyltransferase 3" evidence="2">
    <location>
        <begin position="66"/>
        <end position="387"/>
    </location>
</feature>
<organism evidence="3 4">
    <name type="scientific">Bifidobacterium jacchi</name>
    <dbReference type="NCBI Taxonomy" id="2490545"/>
    <lineage>
        <taxon>Bacteria</taxon>
        <taxon>Bacillati</taxon>
        <taxon>Actinomycetota</taxon>
        <taxon>Actinomycetes</taxon>
        <taxon>Bifidobacteriales</taxon>
        <taxon>Bifidobacteriaceae</taxon>
        <taxon>Bifidobacterium</taxon>
    </lineage>
</organism>
<feature type="transmembrane region" description="Helical" evidence="1">
    <location>
        <begin position="308"/>
        <end position="326"/>
    </location>
</feature>
<dbReference type="Pfam" id="PF01757">
    <property type="entry name" value="Acyl_transf_3"/>
    <property type="match status" value="1"/>
</dbReference>
<keyword evidence="4" id="KW-1185">Reference proteome</keyword>
<evidence type="ECO:0000313" key="4">
    <source>
        <dbReference type="Proteomes" id="UP000326336"/>
    </source>
</evidence>
<dbReference type="Proteomes" id="UP000326336">
    <property type="component" value="Unassembled WGS sequence"/>
</dbReference>
<name>A0A5N5RJD1_9BIFI</name>
<dbReference type="GO" id="GO:0016747">
    <property type="term" value="F:acyltransferase activity, transferring groups other than amino-acyl groups"/>
    <property type="evidence" value="ECO:0007669"/>
    <property type="project" value="InterPro"/>
</dbReference>
<feature type="transmembrane region" description="Helical" evidence="1">
    <location>
        <begin position="212"/>
        <end position="229"/>
    </location>
</feature>
<protein>
    <submittedName>
        <fullName evidence="3">Acyltransferase</fullName>
    </submittedName>
</protein>
<proteinExistence type="predicted"/>
<keyword evidence="1" id="KW-1133">Transmembrane helix</keyword>
<keyword evidence="3" id="KW-0808">Transferase</keyword>
<evidence type="ECO:0000259" key="2">
    <source>
        <dbReference type="Pfam" id="PF01757"/>
    </source>
</evidence>
<feature type="transmembrane region" description="Helical" evidence="1">
    <location>
        <begin position="147"/>
        <end position="163"/>
    </location>
</feature>
<keyword evidence="1" id="KW-0812">Transmembrane</keyword>
<feature type="transmembrane region" description="Helical" evidence="1">
    <location>
        <begin position="235"/>
        <end position="254"/>
    </location>
</feature>
<feature type="transmembrane region" description="Helical" evidence="1">
    <location>
        <begin position="107"/>
        <end position="127"/>
    </location>
</feature>
<dbReference type="EMBL" id="RQSP01000012">
    <property type="protein sequence ID" value="KAB5607404.1"/>
    <property type="molecule type" value="Genomic_DNA"/>
</dbReference>
<evidence type="ECO:0000256" key="1">
    <source>
        <dbReference type="SAM" id="Phobius"/>
    </source>
</evidence>
<gene>
    <name evidence="3" type="ORF">EHS19_04975</name>
</gene>
<keyword evidence="3" id="KW-0012">Acyltransferase</keyword>
<feature type="transmembrane region" description="Helical" evidence="1">
    <location>
        <begin position="266"/>
        <end position="288"/>
    </location>
</feature>
<feature type="transmembrane region" description="Helical" evidence="1">
    <location>
        <begin position="367"/>
        <end position="388"/>
    </location>
</feature>
<dbReference type="OrthoDB" id="3240454at2"/>
<reference evidence="3 4" key="1">
    <citation type="journal article" date="2019" name="Int. J. Syst. Evol. Microbiol.">
        <title>Bifidobacterium jacchi sp. nov., isolated from the faeces of a baby common marmoset (Callithrix jacchus).</title>
        <authorList>
            <person name="Modesto M."/>
            <person name="Watanabe K."/>
            <person name="Arita M."/>
            <person name="Satti M."/>
            <person name="Oki K."/>
            <person name="Sciavilla P."/>
            <person name="Patavino C."/>
            <person name="Camma C."/>
            <person name="Michelini S."/>
            <person name="Sgorbati B."/>
            <person name="Mattarelli P."/>
        </authorList>
    </citation>
    <scope>NUCLEOTIDE SEQUENCE [LARGE SCALE GENOMIC DNA]</scope>
    <source>
        <strain evidence="3 4">MRM 9.3</strain>
    </source>
</reference>
<dbReference type="InterPro" id="IPR002656">
    <property type="entry name" value="Acyl_transf_3_dom"/>
</dbReference>
<sequence>MARSAAPSGTGGELTDMAAHARRVVSGVANHSNGGERVSTAMPVSAAKRDGVRRGRRVRHRKTRNSSIELLRIIAMLMITAHHYLLGSDIYLMTQPFGISKVLLETFLYSGGKIGVVVFFAISAWYLSEHSTIRSSLRRVWILERELLFWGVTCLTVGVVLVPHDVTATVIIKSVFPLLSDSWWYATAYCVFLLMLPCLAPALRMLGRQRHAYLAVTMFLLWTVLQGFVPVFAVGLHGGDFLSFVYLYILMTYYRWYMRPMSVRNAWIMLVAGYVLILCSVVAGGLIYHYTGNMAKIQTVLLSTEYKLPTMMVGFALFVLFINNEFYSRTINFIATSAFSVYLITDHPIIYKYIWHGMLSLSRFYDSPFVVFIVIGVVIAFYGVCLVLDHIRLGLFRVTVDRHRGRWFDRLWDHATASRIGQSVQHDGVAKNG</sequence>
<keyword evidence="1" id="KW-0472">Membrane</keyword>